<organism evidence="2 3">
    <name type="scientific">Mucilaginibacter lutimaris</name>
    <dbReference type="NCBI Taxonomy" id="931629"/>
    <lineage>
        <taxon>Bacteria</taxon>
        <taxon>Pseudomonadati</taxon>
        <taxon>Bacteroidota</taxon>
        <taxon>Sphingobacteriia</taxon>
        <taxon>Sphingobacteriales</taxon>
        <taxon>Sphingobacteriaceae</taxon>
        <taxon>Mucilaginibacter</taxon>
    </lineage>
</organism>
<dbReference type="Pfam" id="PF21956">
    <property type="entry name" value="DUF6922"/>
    <property type="match status" value="1"/>
</dbReference>
<dbReference type="Proteomes" id="UP001597073">
    <property type="component" value="Unassembled WGS sequence"/>
</dbReference>
<comment type="caution">
    <text evidence="2">The sequence shown here is derived from an EMBL/GenBank/DDBJ whole genome shotgun (WGS) entry which is preliminary data.</text>
</comment>
<feature type="domain" description="DUF6922" evidence="1">
    <location>
        <begin position="6"/>
        <end position="57"/>
    </location>
</feature>
<sequence>MNKPILSKQAFWDVDMNSIDYTKNALYVIEKVIDRGSFEDFKSIRNFYGDNKIRKEIVNANWIGDKEIYFCCSVFKLEPTDFKCYIKKQLNPQLWVY</sequence>
<keyword evidence="3" id="KW-1185">Reference proteome</keyword>
<evidence type="ECO:0000313" key="3">
    <source>
        <dbReference type="Proteomes" id="UP001597073"/>
    </source>
</evidence>
<accession>A0ABW2ZLF6</accession>
<name>A0ABW2ZLF6_9SPHI</name>
<dbReference type="InterPro" id="IPR053830">
    <property type="entry name" value="DUF6922"/>
</dbReference>
<evidence type="ECO:0000313" key="2">
    <source>
        <dbReference type="EMBL" id="MFD0767095.1"/>
    </source>
</evidence>
<protein>
    <submittedName>
        <fullName evidence="2">DUF6922 domain-containing protein</fullName>
    </submittedName>
</protein>
<dbReference type="RefSeq" id="WP_377145575.1">
    <property type="nucleotide sequence ID" value="NZ_JBHTIA010000013.1"/>
</dbReference>
<dbReference type="EMBL" id="JBHTIA010000013">
    <property type="protein sequence ID" value="MFD0767095.1"/>
    <property type="molecule type" value="Genomic_DNA"/>
</dbReference>
<gene>
    <name evidence="2" type="ORF">ACFQZI_19715</name>
</gene>
<reference evidence="3" key="1">
    <citation type="journal article" date="2019" name="Int. J. Syst. Evol. Microbiol.">
        <title>The Global Catalogue of Microorganisms (GCM) 10K type strain sequencing project: providing services to taxonomists for standard genome sequencing and annotation.</title>
        <authorList>
            <consortium name="The Broad Institute Genomics Platform"/>
            <consortium name="The Broad Institute Genome Sequencing Center for Infectious Disease"/>
            <person name="Wu L."/>
            <person name="Ma J."/>
        </authorList>
    </citation>
    <scope>NUCLEOTIDE SEQUENCE [LARGE SCALE GENOMIC DNA]</scope>
    <source>
        <strain evidence="3">CCUG 60742</strain>
    </source>
</reference>
<evidence type="ECO:0000259" key="1">
    <source>
        <dbReference type="Pfam" id="PF21956"/>
    </source>
</evidence>
<proteinExistence type="predicted"/>